<accession>A0A8J2NYC8</accession>
<evidence type="ECO:0000313" key="2">
    <source>
        <dbReference type="Proteomes" id="UP000708208"/>
    </source>
</evidence>
<organism evidence="1 2">
    <name type="scientific">Allacma fusca</name>
    <dbReference type="NCBI Taxonomy" id="39272"/>
    <lineage>
        <taxon>Eukaryota</taxon>
        <taxon>Metazoa</taxon>
        <taxon>Ecdysozoa</taxon>
        <taxon>Arthropoda</taxon>
        <taxon>Hexapoda</taxon>
        <taxon>Collembola</taxon>
        <taxon>Symphypleona</taxon>
        <taxon>Sminthuridae</taxon>
        <taxon>Allacma</taxon>
    </lineage>
</organism>
<protein>
    <submittedName>
        <fullName evidence="1">Uncharacterized protein</fullName>
    </submittedName>
</protein>
<proteinExistence type="predicted"/>
<comment type="caution">
    <text evidence="1">The sequence shown here is derived from an EMBL/GenBank/DDBJ whole genome shotgun (WGS) entry which is preliminary data.</text>
</comment>
<evidence type="ECO:0000313" key="1">
    <source>
        <dbReference type="EMBL" id="CAG7719100.1"/>
    </source>
</evidence>
<sequence length="9" mass="970">EIVSAKNLP</sequence>
<dbReference type="Proteomes" id="UP000708208">
    <property type="component" value="Unassembled WGS sequence"/>
</dbReference>
<gene>
    <name evidence="1" type="ORF">AFUS01_LOCUS8441</name>
</gene>
<reference evidence="1" key="1">
    <citation type="submission" date="2021-06" db="EMBL/GenBank/DDBJ databases">
        <authorList>
            <person name="Hodson N. C."/>
            <person name="Mongue J. A."/>
            <person name="Jaron S. K."/>
        </authorList>
    </citation>
    <scope>NUCLEOTIDE SEQUENCE</scope>
</reference>
<dbReference type="EMBL" id="CAJVCH010058708">
    <property type="protein sequence ID" value="CAG7719100.1"/>
    <property type="molecule type" value="Genomic_DNA"/>
</dbReference>
<name>A0A8J2NYC8_9HEXA</name>
<keyword evidence="2" id="KW-1185">Reference proteome</keyword>
<feature type="non-terminal residue" evidence="1">
    <location>
        <position position="1"/>
    </location>
</feature>